<dbReference type="AlphaFoldDB" id="E8LE59"/>
<evidence type="ECO:0000313" key="2">
    <source>
        <dbReference type="EMBL" id="EFY04878.1"/>
    </source>
</evidence>
<evidence type="ECO:0008006" key="4">
    <source>
        <dbReference type="Google" id="ProtNLM"/>
    </source>
</evidence>
<comment type="caution">
    <text evidence="2">The sequence shown here is derived from an EMBL/GenBank/DDBJ whole genome shotgun (WGS) entry which is preliminary data.</text>
</comment>
<evidence type="ECO:0000313" key="3">
    <source>
        <dbReference type="Proteomes" id="UP000004923"/>
    </source>
</evidence>
<feature type="signal peptide" evidence="1">
    <location>
        <begin position="1"/>
        <end position="24"/>
    </location>
</feature>
<dbReference type="HOGENOM" id="CLU_733318_0_0_9"/>
<keyword evidence="3" id="KW-1185">Reference proteome</keyword>
<reference evidence="2 3" key="1">
    <citation type="submission" date="2011-01" db="EMBL/GenBank/DDBJ databases">
        <authorList>
            <person name="Weinstock G."/>
            <person name="Sodergren E."/>
            <person name="Clifton S."/>
            <person name="Fulton L."/>
            <person name="Fulton B."/>
            <person name="Courtney L."/>
            <person name="Fronick C."/>
            <person name="Harrison M."/>
            <person name="Strong C."/>
            <person name="Farmer C."/>
            <person name="Delahaunty K."/>
            <person name="Markovic C."/>
            <person name="Hall O."/>
            <person name="Minx P."/>
            <person name="Tomlinson C."/>
            <person name="Mitreva M."/>
            <person name="Hou S."/>
            <person name="Chen J."/>
            <person name="Wollam A."/>
            <person name="Pepin K.H."/>
            <person name="Johnson M."/>
            <person name="Bhonagiri V."/>
            <person name="Zhang X."/>
            <person name="Suruliraj S."/>
            <person name="Warren W."/>
            <person name="Chinwalla A."/>
            <person name="Mardis E.R."/>
            <person name="Wilson R.K."/>
        </authorList>
    </citation>
    <scope>NUCLEOTIDE SEQUENCE [LARGE SCALE GENOMIC DNA]</scope>
    <source>
        <strain evidence="2 3">YIT 12067</strain>
    </source>
</reference>
<organism evidence="2 3">
    <name type="scientific">Phascolarctobacterium succinatutens YIT 12067</name>
    <dbReference type="NCBI Taxonomy" id="626939"/>
    <lineage>
        <taxon>Bacteria</taxon>
        <taxon>Bacillati</taxon>
        <taxon>Bacillota</taxon>
        <taxon>Negativicutes</taxon>
        <taxon>Acidaminococcales</taxon>
        <taxon>Acidaminococcaceae</taxon>
        <taxon>Phascolarctobacterium</taxon>
    </lineage>
</organism>
<evidence type="ECO:0000256" key="1">
    <source>
        <dbReference type="SAM" id="SignalP"/>
    </source>
</evidence>
<proteinExistence type="predicted"/>
<sequence length="383" mass="42713">MEMLKKSCKNVLVGAMLLASLAMLLNGCGSDKQAAATQPKATKVEEAATAVAKVPAYEREYGKLVEGIYNFVNDGDMGKVPQQGMTGIYELRDRMGYVDALNMLGYTLQDINNDKVPELIFAILDNEKQGKGYYGKDIYAVYTFVDGKIKFVDEGWARSNLQLLPNNMLLMRGNSSNTDYVLVLEDLLPNGNKRCVDMYFTRSKNGNAAVNGLDVYRNDVGRDDVAASQKTNMTADDFFDMGAEMAGDSVKLELLPLKECKQRGFKGLAMQYLECMGVHELQDAKFDLSKYEQVSVPNPFKGADVIFRSMRNLEEFRLLELASGKSVYSKDLLMADEKLVLHLESLETIPKNGISFKDDAGRERRFAILQSGKDGSIYLQEIE</sequence>
<protein>
    <recommendedName>
        <fullName evidence="4">Lipoprotein</fullName>
    </recommendedName>
</protein>
<dbReference type="Proteomes" id="UP000004923">
    <property type="component" value="Unassembled WGS sequence"/>
</dbReference>
<dbReference type="eggNOG" id="ENOG5032TVG">
    <property type="taxonomic scope" value="Bacteria"/>
</dbReference>
<keyword evidence="1" id="KW-0732">Signal</keyword>
<gene>
    <name evidence="2" type="ORF">HMPREF9443_01130</name>
</gene>
<name>E8LE59_9FIRM</name>
<feature type="chain" id="PRO_5039285167" description="Lipoprotein" evidence="1">
    <location>
        <begin position="25"/>
        <end position="383"/>
    </location>
</feature>
<dbReference type="EMBL" id="AEVN01000045">
    <property type="protein sequence ID" value="EFY04878.1"/>
    <property type="molecule type" value="Genomic_DNA"/>
</dbReference>
<accession>E8LE59</accession>